<dbReference type="Proteomes" id="UP001219567">
    <property type="component" value="Chromosome 1"/>
</dbReference>
<evidence type="ECO:0000256" key="4">
    <source>
        <dbReference type="ARBA" id="ARBA00022490"/>
    </source>
</evidence>
<dbReference type="InterPro" id="IPR022780">
    <property type="entry name" value="Dynein_light_int_chain"/>
</dbReference>
<evidence type="ECO:0000313" key="11">
    <source>
        <dbReference type="EMBL" id="WFC97514.1"/>
    </source>
</evidence>
<keyword evidence="6" id="KW-0547">Nucleotide-binding</keyword>
<dbReference type="SUPFAM" id="SSF52540">
    <property type="entry name" value="P-loop containing nucleoside triphosphate hydrolases"/>
    <property type="match status" value="1"/>
</dbReference>
<reference evidence="11 12" key="1">
    <citation type="submission" date="2023-03" db="EMBL/GenBank/DDBJ databases">
        <title>Mating type loci evolution in Malassezia.</title>
        <authorList>
            <person name="Coelho M.A."/>
        </authorList>
    </citation>
    <scope>NUCLEOTIDE SEQUENCE [LARGE SCALE GENOMIC DNA]</scope>
    <source>
        <strain evidence="11 12">CBS 9725</strain>
    </source>
</reference>
<keyword evidence="10" id="KW-0206">Cytoskeleton</keyword>
<dbReference type="GO" id="GO:0005874">
    <property type="term" value="C:microtubule"/>
    <property type="evidence" value="ECO:0007669"/>
    <property type="project" value="UniProtKB-KW"/>
</dbReference>
<accession>A0AAJ6CFA8</accession>
<keyword evidence="12" id="KW-1185">Reference proteome</keyword>
<dbReference type="InterPro" id="IPR027417">
    <property type="entry name" value="P-loop_NTPase"/>
</dbReference>
<comment type="similarity">
    <text evidence="2">Belongs to the dynein light intermediate chain family.</text>
</comment>
<comment type="subcellular location">
    <subcellularLocation>
        <location evidence="1">Cytoplasm</location>
        <location evidence="1">Cytoskeleton</location>
    </subcellularLocation>
</comment>
<dbReference type="GO" id="GO:0000226">
    <property type="term" value="P:microtubule cytoskeleton organization"/>
    <property type="evidence" value="ECO:0007669"/>
    <property type="project" value="TreeGrafter"/>
</dbReference>
<name>A0AAJ6CFA8_9BASI</name>
<dbReference type="GO" id="GO:0005524">
    <property type="term" value="F:ATP binding"/>
    <property type="evidence" value="ECO:0007669"/>
    <property type="project" value="UniProtKB-KW"/>
</dbReference>
<dbReference type="PANTHER" id="PTHR12688:SF0">
    <property type="entry name" value="DYNEIN LIGHT INTERMEDIATE CHAIN"/>
    <property type="match status" value="1"/>
</dbReference>
<dbReference type="PANTHER" id="PTHR12688">
    <property type="entry name" value="DYNEIN LIGHT INTERMEDIATE CHAIN"/>
    <property type="match status" value="1"/>
</dbReference>
<keyword evidence="4" id="KW-0963">Cytoplasm</keyword>
<evidence type="ECO:0000256" key="3">
    <source>
        <dbReference type="ARBA" id="ARBA00022448"/>
    </source>
</evidence>
<dbReference type="AlphaFoldDB" id="A0AAJ6CFA8"/>
<evidence type="ECO:0000256" key="6">
    <source>
        <dbReference type="ARBA" id="ARBA00022741"/>
    </source>
</evidence>
<evidence type="ECO:0000256" key="5">
    <source>
        <dbReference type="ARBA" id="ARBA00022701"/>
    </source>
</evidence>
<protein>
    <recommendedName>
        <fullName evidence="13">Dynein light intermediate chain</fullName>
    </recommendedName>
</protein>
<evidence type="ECO:0000256" key="8">
    <source>
        <dbReference type="ARBA" id="ARBA00023017"/>
    </source>
</evidence>
<keyword evidence="5" id="KW-0493">Microtubule</keyword>
<gene>
    <name evidence="11" type="ORF">MYAM1_000228</name>
</gene>
<dbReference type="Pfam" id="PF05783">
    <property type="entry name" value="DLIC"/>
    <property type="match status" value="2"/>
</dbReference>
<evidence type="ECO:0000256" key="9">
    <source>
        <dbReference type="ARBA" id="ARBA00023175"/>
    </source>
</evidence>
<keyword evidence="8" id="KW-0243">Dynein</keyword>
<dbReference type="InterPro" id="IPR008467">
    <property type="entry name" value="Dynein1_light_intermed_chain"/>
</dbReference>
<dbReference type="GO" id="GO:0045504">
    <property type="term" value="F:dynein heavy chain binding"/>
    <property type="evidence" value="ECO:0007669"/>
    <property type="project" value="TreeGrafter"/>
</dbReference>
<evidence type="ECO:0008006" key="13">
    <source>
        <dbReference type="Google" id="ProtNLM"/>
    </source>
</evidence>
<dbReference type="EMBL" id="CP119943">
    <property type="protein sequence ID" value="WFC97514.1"/>
    <property type="molecule type" value="Genomic_DNA"/>
</dbReference>
<evidence type="ECO:0000256" key="1">
    <source>
        <dbReference type="ARBA" id="ARBA00004245"/>
    </source>
</evidence>
<evidence type="ECO:0000256" key="10">
    <source>
        <dbReference type="ARBA" id="ARBA00023212"/>
    </source>
</evidence>
<evidence type="ECO:0000256" key="7">
    <source>
        <dbReference type="ARBA" id="ARBA00022840"/>
    </source>
</evidence>
<dbReference type="GO" id="GO:0007018">
    <property type="term" value="P:microtubule-based movement"/>
    <property type="evidence" value="ECO:0007669"/>
    <property type="project" value="InterPro"/>
</dbReference>
<evidence type="ECO:0000256" key="2">
    <source>
        <dbReference type="ARBA" id="ARBA00006831"/>
    </source>
</evidence>
<keyword evidence="3" id="KW-0813">Transport</keyword>
<dbReference type="GO" id="GO:0035974">
    <property type="term" value="C:meiotic spindle pole body"/>
    <property type="evidence" value="ECO:0007669"/>
    <property type="project" value="TreeGrafter"/>
</dbReference>
<proteinExistence type="inferred from homology"/>
<keyword evidence="7" id="KW-0067">ATP-binding</keyword>
<sequence>MASSADAVWAQLLSSGRQKRSVRKTLVVMGERDTGKSTLLRQISDGGVFRKGGALDYMEVVWDLSETNASHRPNIDLYGANLSQSYNLYLLGSSEKPVTATLPYAFPPVSNGSASLTSLRASLCMMVLDWRKPWTFARQLIERFRTMHTLVEKAHSESMESDRDAMQTSLKAIVSGSMSEEATTLPTGQLEVNLGVPIVVVLSRADYIQELLNDRRITEAQIDFVQQFLRTIAARYGAAILSTTTSIPSSMSAFQELMKSQLLSQHCSIDASTNDACTLFVPPGWDSWMKIDVLEGGWDTQVLIEMWLDAMQGSDEKLLSYFEGKLAPPEVSVSADDSLQSSIRSNQL</sequence>
<evidence type="ECO:0000313" key="12">
    <source>
        <dbReference type="Proteomes" id="UP001219567"/>
    </source>
</evidence>
<organism evidence="11 12">
    <name type="scientific">Malassezia yamatoensis</name>
    <dbReference type="NCBI Taxonomy" id="253288"/>
    <lineage>
        <taxon>Eukaryota</taxon>
        <taxon>Fungi</taxon>
        <taxon>Dikarya</taxon>
        <taxon>Basidiomycota</taxon>
        <taxon>Ustilaginomycotina</taxon>
        <taxon>Malasseziomycetes</taxon>
        <taxon>Malasseziales</taxon>
        <taxon>Malasseziaceae</taxon>
        <taxon>Malassezia</taxon>
    </lineage>
</organism>
<keyword evidence="9" id="KW-0505">Motor protein</keyword>
<dbReference type="GO" id="GO:0005868">
    <property type="term" value="C:cytoplasmic dynein complex"/>
    <property type="evidence" value="ECO:0007669"/>
    <property type="project" value="InterPro"/>
</dbReference>